<feature type="transmembrane region" description="Helical" evidence="7">
    <location>
        <begin position="253"/>
        <end position="275"/>
    </location>
</feature>
<keyword evidence="9" id="KW-1185">Reference proteome</keyword>
<keyword evidence="4 7" id="KW-0812">Transmembrane</keyword>
<dbReference type="Pfam" id="PF00860">
    <property type="entry name" value="Xan_ur_permease"/>
    <property type="match status" value="1"/>
</dbReference>
<reference evidence="8 9" key="1">
    <citation type="journal article" date="2017" name="Int. J. Syst. Evol. Microbiol.">
        <title>Achromobacter aloeverae sp. nov., isolated from the root of Aloe vera (L.) Burm.f.</title>
        <authorList>
            <person name="Kuncharoen N."/>
            <person name="Muramatsu Y."/>
            <person name="Shibata C."/>
            <person name="Kamakura Y."/>
            <person name="Nakagawa Y."/>
            <person name="Tanasupawat S."/>
        </authorList>
    </citation>
    <scope>NUCLEOTIDE SEQUENCE [LARGE SCALE GENOMIC DNA]</scope>
    <source>
        <strain evidence="8 9">AVA-1</strain>
    </source>
</reference>
<proteinExistence type="inferred from homology"/>
<feature type="transmembrane region" description="Helical" evidence="7">
    <location>
        <begin position="33"/>
        <end position="55"/>
    </location>
</feature>
<name>A0A4Q1HM00_9BURK</name>
<feature type="transmembrane region" description="Helical" evidence="7">
    <location>
        <begin position="390"/>
        <end position="410"/>
    </location>
</feature>
<feature type="transmembrane region" description="Helical" evidence="7">
    <location>
        <begin position="333"/>
        <end position="350"/>
    </location>
</feature>
<evidence type="ECO:0000313" key="9">
    <source>
        <dbReference type="Proteomes" id="UP000290849"/>
    </source>
</evidence>
<feature type="transmembrane region" description="Helical" evidence="7">
    <location>
        <begin position="181"/>
        <end position="198"/>
    </location>
</feature>
<feature type="transmembrane region" description="Helical" evidence="7">
    <location>
        <begin position="205"/>
        <end position="227"/>
    </location>
</feature>
<protein>
    <recommendedName>
        <fullName evidence="10">Xanthine/uracil permease</fullName>
    </recommendedName>
</protein>
<feature type="transmembrane region" description="Helical" evidence="7">
    <location>
        <begin position="67"/>
        <end position="87"/>
    </location>
</feature>
<feature type="transmembrane region" description="Helical" evidence="7">
    <location>
        <begin position="356"/>
        <end position="378"/>
    </location>
</feature>
<feature type="transmembrane region" description="Helical" evidence="7">
    <location>
        <begin position="416"/>
        <end position="440"/>
    </location>
</feature>
<dbReference type="InterPro" id="IPR006043">
    <property type="entry name" value="NCS2"/>
</dbReference>
<evidence type="ECO:0000256" key="5">
    <source>
        <dbReference type="ARBA" id="ARBA00022989"/>
    </source>
</evidence>
<dbReference type="PANTHER" id="PTHR42810">
    <property type="entry name" value="PURINE PERMEASE C1399.01C-RELATED"/>
    <property type="match status" value="1"/>
</dbReference>
<evidence type="ECO:0000256" key="3">
    <source>
        <dbReference type="ARBA" id="ARBA00022448"/>
    </source>
</evidence>
<evidence type="ECO:0000256" key="4">
    <source>
        <dbReference type="ARBA" id="ARBA00022692"/>
    </source>
</evidence>
<dbReference type="Proteomes" id="UP000290849">
    <property type="component" value="Unassembled WGS sequence"/>
</dbReference>
<accession>A0A4Q1HM00</accession>
<keyword evidence="6 7" id="KW-0472">Membrane</keyword>
<evidence type="ECO:0000256" key="6">
    <source>
        <dbReference type="ARBA" id="ARBA00023136"/>
    </source>
</evidence>
<dbReference type="GO" id="GO:0042907">
    <property type="term" value="F:xanthine transmembrane transporter activity"/>
    <property type="evidence" value="ECO:0007669"/>
    <property type="project" value="TreeGrafter"/>
</dbReference>
<dbReference type="AlphaFoldDB" id="A0A4Q1HM00"/>
<evidence type="ECO:0000313" key="8">
    <source>
        <dbReference type="EMBL" id="RXN91296.1"/>
    </source>
</evidence>
<evidence type="ECO:0000256" key="1">
    <source>
        <dbReference type="ARBA" id="ARBA00004141"/>
    </source>
</evidence>
<keyword evidence="5 7" id="KW-1133">Transmembrane helix</keyword>
<feature type="transmembrane region" description="Helical" evidence="7">
    <location>
        <begin position="117"/>
        <end position="136"/>
    </location>
</feature>
<keyword evidence="3" id="KW-0813">Transport</keyword>
<dbReference type="RefSeq" id="WP_129149851.1">
    <property type="nucleotide sequence ID" value="NZ_JBHSDO010000013.1"/>
</dbReference>
<dbReference type="EMBL" id="PYAL01000002">
    <property type="protein sequence ID" value="RXN91296.1"/>
    <property type="molecule type" value="Genomic_DNA"/>
</dbReference>
<dbReference type="PANTHER" id="PTHR42810:SF2">
    <property type="entry name" value="PURINE PERMEASE C1399.01C-RELATED"/>
    <property type="match status" value="1"/>
</dbReference>
<comment type="caution">
    <text evidence="8">The sequence shown here is derived from an EMBL/GenBank/DDBJ whole genome shotgun (WGS) entry which is preliminary data.</text>
</comment>
<evidence type="ECO:0008006" key="10">
    <source>
        <dbReference type="Google" id="ProtNLM"/>
    </source>
</evidence>
<evidence type="ECO:0000256" key="2">
    <source>
        <dbReference type="ARBA" id="ARBA00008821"/>
    </source>
</evidence>
<sequence>MSTTLLPPVVPPPRRRPTDLIYGSDDRLPRATLGLLALQHLATALALVAYLLAAARSAQLNTADTQSLLSVTLVGMAIATAMQAWGGRAGAGRLLVHMPNPFMITFAAIAMQRHGMGGMATLTFVGGVVALAISPLMQRLRAVFPPTVAGVVVCFVGISLVGVSVRHALGLDADGVIDGTSLTIAGVTLGAIILCSVWGTRSVRLLALLIGIGAGVATAAMCGQMHGGAALSQTPWMALPTIHPPDFSVTSDLLIAVGLISVLSQLDTVGSVIMMEKIEDAEWRRADMRSIGRGVQANGLGDVLGSLLGGYPTAISSANIALCHATRSTARRIGLLTAALMAAIAFLPQVTLALTLIPTAVLGAVELYAAAFLIVSGIELIASRAVDSRGIFTVGLSLCAGLAVMFLPALPRHAPHSLQLLVGSGFIVAGMTAIVLNLFFRLGTARQVQRAFEPGATPIGEQVIAFVERQGGAWGARRDVVQRAAMAALEAVDVLQQDERRCLCGLRGMFDEFNFDIELLYDGPALVLPSKQGGATPPLSVDDLDDQGFDAAIEAAVTRVSNTLVRHWADRVVVGARGGEGHLLLHFDH</sequence>
<dbReference type="GO" id="GO:0005886">
    <property type="term" value="C:plasma membrane"/>
    <property type="evidence" value="ECO:0007669"/>
    <property type="project" value="TreeGrafter"/>
</dbReference>
<evidence type="ECO:0000256" key="7">
    <source>
        <dbReference type="SAM" id="Phobius"/>
    </source>
</evidence>
<comment type="subcellular location">
    <subcellularLocation>
        <location evidence="1">Membrane</location>
        <topology evidence="1">Multi-pass membrane protein</topology>
    </subcellularLocation>
</comment>
<dbReference type="OrthoDB" id="9805749at2"/>
<feature type="transmembrane region" description="Helical" evidence="7">
    <location>
        <begin position="148"/>
        <end position="169"/>
    </location>
</feature>
<dbReference type="NCBIfam" id="NF037981">
    <property type="entry name" value="NCS2_1"/>
    <property type="match status" value="1"/>
</dbReference>
<organism evidence="8 9">
    <name type="scientific">Achromobacter aloeverae</name>
    <dbReference type="NCBI Taxonomy" id="1750518"/>
    <lineage>
        <taxon>Bacteria</taxon>
        <taxon>Pseudomonadati</taxon>
        <taxon>Pseudomonadota</taxon>
        <taxon>Betaproteobacteria</taxon>
        <taxon>Burkholderiales</taxon>
        <taxon>Alcaligenaceae</taxon>
        <taxon>Achromobacter</taxon>
    </lineage>
</organism>
<gene>
    <name evidence="8" type="ORF">C7R54_09005</name>
</gene>
<comment type="similarity">
    <text evidence="2">Belongs to the nucleobase:cation symporter-2 (NCS2) (TC 2.A.40) family.</text>
</comment>